<name>A0A4U5VVS2_COLLU</name>
<evidence type="ECO:0000313" key="2">
    <source>
        <dbReference type="EMBL" id="TKS92894.1"/>
    </source>
</evidence>
<dbReference type="EMBL" id="CM014101">
    <property type="protein sequence ID" value="TKS92894.1"/>
    <property type="molecule type" value="Genomic_DNA"/>
</dbReference>
<reference evidence="2 3" key="1">
    <citation type="submission" date="2019-01" db="EMBL/GenBank/DDBJ databases">
        <title>Genome Assembly of Collichthys lucidus.</title>
        <authorList>
            <person name="Cai M."/>
            <person name="Xiao S."/>
        </authorList>
    </citation>
    <scope>NUCLEOTIDE SEQUENCE [LARGE SCALE GENOMIC DNA]</scope>
    <source>
        <strain evidence="2">JT15FE1705JMU</strain>
        <tissue evidence="2">Muscle</tissue>
    </source>
</reference>
<accession>A0A4U5VVS2</accession>
<dbReference type="Proteomes" id="UP000298787">
    <property type="component" value="Chromosome 24"/>
</dbReference>
<feature type="compositionally biased region" description="Basic and acidic residues" evidence="1">
    <location>
        <begin position="51"/>
        <end position="63"/>
    </location>
</feature>
<evidence type="ECO:0000256" key="1">
    <source>
        <dbReference type="SAM" id="MobiDB-lite"/>
    </source>
</evidence>
<keyword evidence="3" id="KW-1185">Reference proteome</keyword>
<organism evidence="2 3">
    <name type="scientific">Collichthys lucidus</name>
    <name type="common">Big head croaker</name>
    <name type="synonym">Sciaena lucida</name>
    <dbReference type="NCBI Taxonomy" id="240159"/>
    <lineage>
        <taxon>Eukaryota</taxon>
        <taxon>Metazoa</taxon>
        <taxon>Chordata</taxon>
        <taxon>Craniata</taxon>
        <taxon>Vertebrata</taxon>
        <taxon>Euteleostomi</taxon>
        <taxon>Actinopterygii</taxon>
        <taxon>Neopterygii</taxon>
        <taxon>Teleostei</taxon>
        <taxon>Neoteleostei</taxon>
        <taxon>Acanthomorphata</taxon>
        <taxon>Eupercaria</taxon>
        <taxon>Sciaenidae</taxon>
        <taxon>Collichthys</taxon>
    </lineage>
</organism>
<proteinExistence type="predicted"/>
<protein>
    <submittedName>
        <fullName evidence="2">Uncharacterized protein</fullName>
    </submittedName>
</protein>
<dbReference type="AlphaFoldDB" id="A0A4U5VVS2"/>
<feature type="region of interest" description="Disordered" evidence="1">
    <location>
        <begin position="50"/>
        <end position="70"/>
    </location>
</feature>
<evidence type="ECO:0000313" key="3">
    <source>
        <dbReference type="Proteomes" id="UP000298787"/>
    </source>
</evidence>
<gene>
    <name evidence="2" type="ORF">D9C73_027119</name>
</gene>
<sequence length="179" mass="19778">MVIPPKEEQMCHTVAGFPGVASYPEIFVSKTGKKDNQKVHYYRQLNITEASTEREGETSDAGDRQQQQDTSCCSHSFASFLGFRKYPMVADGKRWIKTPIRVAAVAETRRRETVKRTPCVGVLLLASCCLSTSLTELSVSEMMESVKPGKIKAATTDWCSPTGSIKIAPGPRRQHRVGP</sequence>